<comment type="cofactor">
    <cofactor evidence="2 18">
        <name>Mg(2+)</name>
        <dbReference type="ChEBI" id="CHEBI:18420"/>
    </cofactor>
</comment>
<dbReference type="EC" id="2.4.2.17" evidence="6 18"/>
<dbReference type="EMBL" id="CP001751">
    <property type="protein sequence ID" value="ADE38686.1"/>
    <property type="molecule type" value="Genomic_DNA"/>
</dbReference>
<dbReference type="PANTHER" id="PTHR21403">
    <property type="entry name" value="ATP PHOSPHORIBOSYLTRANSFERASE ATP-PRTASE"/>
    <property type="match status" value="1"/>
</dbReference>
<comment type="function">
    <text evidence="17 18">Catalyzes the condensation of ATP and 5-phosphoribose 1-diphosphate to form N'-(5'-phosphoribosyl)-ATP (PR-ATP). Has a crucial role in the pathway because the rate of histidine biosynthesis seems to be controlled primarily by regulation of HisG enzymatic activity.</text>
</comment>
<keyword evidence="10 18" id="KW-0328">Glycosyltransferase</keyword>
<dbReference type="RefSeq" id="WP_013045316.1">
    <property type="nucleotide sequence ID" value="NC_014010.1"/>
</dbReference>
<keyword evidence="12 18" id="KW-0479">Metal-binding</keyword>
<dbReference type="Gene3D" id="3.40.190.10">
    <property type="entry name" value="Periplasmic binding protein-like II"/>
    <property type="match status" value="2"/>
</dbReference>
<dbReference type="GO" id="GO:0005524">
    <property type="term" value="F:ATP binding"/>
    <property type="evidence" value="ECO:0007669"/>
    <property type="project" value="UniProtKB-KW"/>
</dbReference>
<dbReference type="SUPFAM" id="SSF53850">
    <property type="entry name" value="Periplasmic binding protein-like II"/>
    <property type="match status" value="1"/>
</dbReference>
<evidence type="ECO:0000256" key="17">
    <source>
        <dbReference type="ARBA" id="ARBA00024861"/>
    </source>
</evidence>
<keyword evidence="15 18" id="KW-0460">Magnesium</keyword>
<dbReference type="Gene3D" id="3.30.70.120">
    <property type="match status" value="1"/>
</dbReference>
<dbReference type="SUPFAM" id="SSF54913">
    <property type="entry name" value="GlnB-like"/>
    <property type="match status" value="1"/>
</dbReference>
<keyword evidence="14 18" id="KW-0067">ATP-binding</keyword>
<comment type="similarity">
    <text evidence="5 18">Belongs to the ATP phosphoribosyltransferase family. Long subfamily.</text>
</comment>
<sequence>MNTMRDNGRLKIAIQKSGRLADMSLKLLEKCGISLAKSRDQLLCMADNFPLDVFLVRDDDIPAFLATNVCQLGILGQNALLEQQANENGKYAELKEVMALGYGKCRLSIAVPNDFDYKDITSLSGKTIATSYRGLLAKYLAEKNVSADIVTMQGAVEVAPRTHLADVICDLVSTGNTLKSNGLRETDIVMQSQAVVIKNEIKDVEINSICEKLIARLRAVLRAENSRYIMLNSPIDSLDAIKAVLPGSQSPTVMPLQGRDDMVAVHAVCEEGVFWNTMEALKAKGANSILVVPIEKMLD</sequence>
<dbReference type="OrthoDB" id="9806435at2"/>
<dbReference type="InterPro" id="IPR020621">
    <property type="entry name" value="ATP-PRT_HisG_long"/>
</dbReference>
<dbReference type="AlphaFoldDB" id="D5BQX2"/>
<evidence type="ECO:0000256" key="6">
    <source>
        <dbReference type="ARBA" id="ARBA00011946"/>
    </source>
</evidence>
<keyword evidence="11 18" id="KW-0808">Transferase</keyword>
<evidence type="ECO:0000256" key="1">
    <source>
        <dbReference type="ARBA" id="ARBA00000915"/>
    </source>
</evidence>
<dbReference type="GO" id="GO:0000105">
    <property type="term" value="P:L-histidine biosynthetic process"/>
    <property type="evidence" value="ECO:0007669"/>
    <property type="project" value="UniProtKB-UniRule"/>
</dbReference>
<evidence type="ECO:0000313" key="21">
    <source>
        <dbReference type="EMBL" id="ADE38686.1"/>
    </source>
</evidence>
<dbReference type="InterPro" id="IPR013115">
    <property type="entry name" value="HisG_C"/>
</dbReference>
<dbReference type="FunFam" id="3.40.190.10:FF:000008">
    <property type="entry name" value="ATP phosphoribosyltransferase"/>
    <property type="match status" value="1"/>
</dbReference>
<comment type="activity regulation">
    <text evidence="18">Feedback inhibited by histidine.</text>
</comment>
<evidence type="ECO:0000256" key="10">
    <source>
        <dbReference type="ARBA" id="ARBA00022676"/>
    </source>
</evidence>
<organism evidence="21 22">
    <name type="scientific">Puniceispirillum marinum (strain IMCC1322)</name>
    <dbReference type="NCBI Taxonomy" id="488538"/>
    <lineage>
        <taxon>Bacteria</taxon>
        <taxon>Pseudomonadati</taxon>
        <taxon>Pseudomonadota</taxon>
        <taxon>Alphaproteobacteria</taxon>
        <taxon>Candidatus Puniceispirillales</taxon>
        <taxon>Candidatus Puniceispirillaceae</taxon>
        <taxon>Candidatus Puniceispirillum</taxon>
    </lineage>
</organism>
<dbReference type="UniPathway" id="UPA00031">
    <property type="reaction ID" value="UER00006"/>
</dbReference>
<dbReference type="HOGENOM" id="CLU_038115_1_0_5"/>
<evidence type="ECO:0000256" key="12">
    <source>
        <dbReference type="ARBA" id="ARBA00022723"/>
    </source>
</evidence>
<protein>
    <recommendedName>
        <fullName evidence="7 18">ATP phosphoribosyltransferase</fullName>
        <shortName evidence="18">ATP-PRT</shortName>
        <shortName evidence="18">ATP-PRTase</shortName>
        <ecNumber evidence="6 18">2.4.2.17</ecNumber>
    </recommendedName>
</protein>
<feature type="domain" description="Histidine biosynthesis HisG C-terminal" evidence="20">
    <location>
        <begin position="223"/>
        <end position="296"/>
    </location>
</feature>
<keyword evidence="8 18" id="KW-0963">Cytoplasm</keyword>
<evidence type="ECO:0000256" key="7">
    <source>
        <dbReference type="ARBA" id="ARBA00020998"/>
    </source>
</evidence>
<dbReference type="InterPro" id="IPR001348">
    <property type="entry name" value="ATP_PRibTrfase_HisG"/>
</dbReference>
<gene>
    <name evidence="18" type="primary">hisG</name>
    <name evidence="21" type="ordered locus">SAR116_0443</name>
</gene>
<dbReference type="Pfam" id="PF01634">
    <property type="entry name" value="HisG"/>
    <property type="match status" value="1"/>
</dbReference>
<dbReference type="STRING" id="488538.SAR116_0443"/>
<dbReference type="PANTHER" id="PTHR21403:SF8">
    <property type="entry name" value="ATP PHOSPHORIBOSYLTRANSFERASE"/>
    <property type="match status" value="1"/>
</dbReference>
<dbReference type="GO" id="GO:0005737">
    <property type="term" value="C:cytoplasm"/>
    <property type="evidence" value="ECO:0007669"/>
    <property type="project" value="UniProtKB-SubCell"/>
</dbReference>
<dbReference type="GO" id="GO:0000287">
    <property type="term" value="F:magnesium ion binding"/>
    <property type="evidence" value="ECO:0007669"/>
    <property type="project" value="UniProtKB-UniRule"/>
</dbReference>
<comment type="catalytic activity">
    <reaction evidence="1 18">
        <text>1-(5-phospho-beta-D-ribosyl)-ATP + diphosphate = 5-phospho-alpha-D-ribose 1-diphosphate + ATP</text>
        <dbReference type="Rhea" id="RHEA:18473"/>
        <dbReference type="ChEBI" id="CHEBI:30616"/>
        <dbReference type="ChEBI" id="CHEBI:33019"/>
        <dbReference type="ChEBI" id="CHEBI:58017"/>
        <dbReference type="ChEBI" id="CHEBI:73183"/>
        <dbReference type="EC" id="2.4.2.17"/>
    </reaction>
</comment>
<comment type="pathway">
    <text evidence="4 18">Amino-acid biosynthesis; L-histidine biosynthesis; L-histidine from 5-phospho-alpha-D-ribose 1-diphosphate: step 1/9.</text>
</comment>
<evidence type="ECO:0000256" key="2">
    <source>
        <dbReference type="ARBA" id="ARBA00001946"/>
    </source>
</evidence>
<dbReference type="HAMAP" id="MF_00079">
    <property type="entry name" value="HisG_Long"/>
    <property type="match status" value="1"/>
</dbReference>
<proteinExistence type="inferred from homology"/>
<dbReference type="FunFam" id="3.30.70.120:FF:000002">
    <property type="entry name" value="ATP phosphoribosyltransferase"/>
    <property type="match status" value="1"/>
</dbReference>
<evidence type="ECO:0000259" key="19">
    <source>
        <dbReference type="Pfam" id="PF01634"/>
    </source>
</evidence>
<feature type="domain" description="ATP phosphoribosyltransferase catalytic" evidence="19">
    <location>
        <begin position="57"/>
        <end position="218"/>
    </location>
</feature>
<dbReference type="InterPro" id="IPR015867">
    <property type="entry name" value="N-reg_PII/ATP_PRibTrfase_C"/>
</dbReference>
<evidence type="ECO:0000256" key="4">
    <source>
        <dbReference type="ARBA" id="ARBA00004667"/>
    </source>
</evidence>
<dbReference type="Pfam" id="PF08029">
    <property type="entry name" value="HisG_C"/>
    <property type="match status" value="1"/>
</dbReference>
<dbReference type="NCBIfam" id="TIGR00070">
    <property type="entry name" value="hisG"/>
    <property type="match status" value="1"/>
</dbReference>
<keyword evidence="13 18" id="KW-0547">Nucleotide-binding</keyword>
<evidence type="ECO:0000259" key="20">
    <source>
        <dbReference type="Pfam" id="PF08029"/>
    </source>
</evidence>
<evidence type="ECO:0000313" key="22">
    <source>
        <dbReference type="Proteomes" id="UP000007460"/>
    </source>
</evidence>
<comment type="subcellular location">
    <subcellularLocation>
        <location evidence="3 18">Cytoplasm</location>
    </subcellularLocation>
</comment>
<dbReference type="Proteomes" id="UP000007460">
    <property type="component" value="Chromosome"/>
</dbReference>
<dbReference type="eggNOG" id="COG0040">
    <property type="taxonomic scope" value="Bacteria"/>
</dbReference>
<dbReference type="KEGG" id="apb:SAR116_0443"/>
<evidence type="ECO:0000256" key="18">
    <source>
        <dbReference type="HAMAP-Rule" id="MF_00079"/>
    </source>
</evidence>
<evidence type="ECO:0000256" key="13">
    <source>
        <dbReference type="ARBA" id="ARBA00022741"/>
    </source>
</evidence>
<dbReference type="GO" id="GO:0003879">
    <property type="term" value="F:ATP phosphoribosyltransferase activity"/>
    <property type="evidence" value="ECO:0007669"/>
    <property type="project" value="UniProtKB-UniRule"/>
</dbReference>
<evidence type="ECO:0000256" key="9">
    <source>
        <dbReference type="ARBA" id="ARBA00022605"/>
    </source>
</evidence>
<name>D5BQX2_PUNMI</name>
<dbReference type="InterPro" id="IPR011322">
    <property type="entry name" value="N-reg_PII-like_a/b"/>
</dbReference>
<evidence type="ECO:0000256" key="8">
    <source>
        <dbReference type="ARBA" id="ARBA00022490"/>
    </source>
</evidence>
<keyword evidence="16 18" id="KW-0368">Histidine biosynthesis</keyword>
<evidence type="ECO:0000256" key="5">
    <source>
        <dbReference type="ARBA" id="ARBA00007955"/>
    </source>
</evidence>
<keyword evidence="9 18" id="KW-0028">Amino-acid biosynthesis</keyword>
<dbReference type="InterPro" id="IPR013820">
    <property type="entry name" value="ATP_PRibTrfase_cat"/>
</dbReference>
<accession>D5BQX2</accession>
<evidence type="ECO:0000256" key="16">
    <source>
        <dbReference type="ARBA" id="ARBA00023102"/>
    </source>
</evidence>
<evidence type="ECO:0000256" key="15">
    <source>
        <dbReference type="ARBA" id="ARBA00022842"/>
    </source>
</evidence>
<evidence type="ECO:0000256" key="14">
    <source>
        <dbReference type="ARBA" id="ARBA00022840"/>
    </source>
</evidence>
<dbReference type="NCBIfam" id="TIGR03455">
    <property type="entry name" value="HisG_C-term"/>
    <property type="match status" value="1"/>
</dbReference>
<keyword evidence="22" id="KW-1185">Reference proteome</keyword>
<evidence type="ECO:0000256" key="11">
    <source>
        <dbReference type="ARBA" id="ARBA00022679"/>
    </source>
</evidence>
<reference evidence="21 22" key="1">
    <citation type="journal article" date="2010" name="J. Bacteriol.">
        <title>Complete genome sequence of "Candidatus Puniceispirillum marinum" IMCC1322, a representative of the SAR116 clade in the Alphaproteobacteria.</title>
        <authorList>
            <person name="Oh H.M."/>
            <person name="Kwon K.K."/>
            <person name="Kang I."/>
            <person name="Kang S.G."/>
            <person name="Lee J.H."/>
            <person name="Kim S.J."/>
            <person name="Cho J.C."/>
        </authorList>
    </citation>
    <scope>NUCLEOTIDE SEQUENCE [LARGE SCALE GENOMIC DNA]</scope>
    <source>
        <strain evidence="21 22">IMCC1322</strain>
    </source>
</reference>
<evidence type="ECO:0000256" key="3">
    <source>
        <dbReference type="ARBA" id="ARBA00004496"/>
    </source>
</evidence>